<dbReference type="EMBL" id="FZOS01000016">
    <property type="protein sequence ID" value="SNS79552.1"/>
    <property type="molecule type" value="Genomic_DNA"/>
</dbReference>
<dbReference type="InterPro" id="IPR037401">
    <property type="entry name" value="SnoaL-like"/>
</dbReference>
<protein>
    <submittedName>
        <fullName evidence="2">SnoaL-like domain-containing protein</fullName>
    </submittedName>
</protein>
<accession>A0A239HE28</accession>
<dbReference type="AlphaFoldDB" id="A0A239HE28"/>
<organism evidence="2 3">
    <name type="scientific">Edaphosphingomonas laterariae</name>
    <dbReference type="NCBI Taxonomy" id="861865"/>
    <lineage>
        <taxon>Bacteria</taxon>
        <taxon>Pseudomonadati</taxon>
        <taxon>Pseudomonadota</taxon>
        <taxon>Alphaproteobacteria</taxon>
        <taxon>Sphingomonadales</taxon>
        <taxon>Rhizorhabdaceae</taxon>
        <taxon>Edaphosphingomonas</taxon>
    </lineage>
</organism>
<dbReference type="OrthoDB" id="5737531at2"/>
<reference evidence="3" key="1">
    <citation type="submission" date="2017-06" db="EMBL/GenBank/DDBJ databases">
        <authorList>
            <person name="Varghese N."/>
            <person name="Submissions S."/>
        </authorList>
    </citation>
    <scope>NUCLEOTIDE SEQUENCE [LARGE SCALE GENOMIC DNA]</scope>
    <source>
        <strain evidence="3">LNB2</strain>
    </source>
</reference>
<dbReference type="Gene3D" id="3.10.450.50">
    <property type="match status" value="1"/>
</dbReference>
<sequence>MDHEAVMRAYYEAYNSENPAALGALLAEDVVLVSATGEQVGRDAYLATYGWMTTTFEDRMTPERITADDAGATVDIYDRLVARADVADFLGMSPRAGEVIELHLTGHYTIRDGRIARIEIGPRA</sequence>
<feature type="domain" description="SnoaL-like" evidence="1">
    <location>
        <begin position="8"/>
        <end position="118"/>
    </location>
</feature>
<dbReference type="InterPro" id="IPR032710">
    <property type="entry name" value="NTF2-like_dom_sf"/>
</dbReference>
<evidence type="ECO:0000313" key="2">
    <source>
        <dbReference type="EMBL" id="SNS79552.1"/>
    </source>
</evidence>
<evidence type="ECO:0000313" key="3">
    <source>
        <dbReference type="Proteomes" id="UP000198281"/>
    </source>
</evidence>
<name>A0A239HE28_9SPHN</name>
<dbReference type="RefSeq" id="WP_089220268.1">
    <property type="nucleotide sequence ID" value="NZ_FZOS01000016.1"/>
</dbReference>
<evidence type="ECO:0000259" key="1">
    <source>
        <dbReference type="Pfam" id="PF12680"/>
    </source>
</evidence>
<proteinExistence type="predicted"/>
<dbReference type="SUPFAM" id="SSF54427">
    <property type="entry name" value="NTF2-like"/>
    <property type="match status" value="1"/>
</dbReference>
<dbReference type="Pfam" id="PF12680">
    <property type="entry name" value="SnoaL_2"/>
    <property type="match status" value="1"/>
</dbReference>
<dbReference type="Proteomes" id="UP000198281">
    <property type="component" value="Unassembled WGS sequence"/>
</dbReference>
<keyword evidence="3" id="KW-1185">Reference proteome</keyword>
<gene>
    <name evidence="2" type="ORF">SAMN06295912_11665</name>
</gene>